<feature type="domain" description="KEN" evidence="4">
    <location>
        <begin position="11"/>
        <end position="145"/>
    </location>
</feature>
<dbReference type="InterPro" id="IPR045133">
    <property type="entry name" value="IRE1/2-like"/>
</dbReference>
<evidence type="ECO:0000256" key="3">
    <source>
        <dbReference type="ARBA" id="ARBA00022840"/>
    </source>
</evidence>
<proteinExistence type="predicted"/>
<comment type="caution">
    <text evidence="5">The sequence shown here is derived from an EMBL/GenBank/DDBJ whole genome shotgun (WGS) entry which is preliminary data.</text>
</comment>
<accession>A0ABD0Z4U1</accession>
<dbReference type="Pfam" id="PF06479">
    <property type="entry name" value="Ribonuc_2-5A"/>
    <property type="match status" value="1"/>
</dbReference>
<dbReference type="PANTHER" id="PTHR13954">
    <property type="entry name" value="IRE1-RELATED"/>
    <property type="match status" value="1"/>
</dbReference>
<dbReference type="InterPro" id="IPR038357">
    <property type="entry name" value="KEN_sf"/>
</dbReference>
<dbReference type="SMART" id="SM00580">
    <property type="entry name" value="PUG"/>
    <property type="match status" value="1"/>
</dbReference>
<dbReference type="Proteomes" id="UP001558713">
    <property type="component" value="Unassembled WGS sequence"/>
</dbReference>
<keyword evidence="3" id="KW-0067">ATP-binding</keyword>
<dbReference type="EMBL" id="JBANAX010000905">
    <property type="protein sequence ID" value="KAL1189006.1"/>
    <property type="molecule type" value="Genomic_DNA"/>
</dbReference>
<keyword evidence="2" id="KW-0547">Nucleotide-binding</keyword>
<evidence type="ECO:0000256" key="2">
    <source>
        <dbReference type="ARBA" id="ARBA00022741"/>
    </source>
</evidence>
<evidence type="ECO:0000256" key="1">
    <source>
        <dbReference type="ARBA" id="ARBA00022729"/>
    </source>
</evidence>
<sequence length="145" mass="17922">MVLHHPMFWDSLKRMFFLRDASDRLEIDDQLWPELGKEEKKVFLGFKTWDKKHDKGLFLHITRNDKHRVPIHTYQFIRLRHLLRMIMNEMSHYWEIPREITVRIGTYPEGFDSYFTSLFSKLFITVSQFISEHYMEENEFKMYLK</sequence>
<keyword evidence="6" id="KW-1185">Reference proteome</keyword>
<evidence type="ECO:0000313" key="5">
    <source>
        <dbReference type="EMBL" id="KAL1189006.1"/>
    </source>
</evidence>
<dbReference type="Gene3D" id="1.20.1440.180">
    <property type="entry name" value="KEN domain"/>
    <property type="match status" value="1"/>
</dbReference>
<evidence type="ECO:0000313" key="6">
    <source>
        <dbReference type="Proteomes" id="UP001558713"/>
    </source>
</evidence>
<dbReference type="GO" id="GO:0005524">
    <property type="term" value="F:ATP binding"/>
    <property type="evidence" value="ECO:0007669"/>
    <property type="project" value="UniProtKB-KW"/>
</dbReference>
<dbReference type="InterPro" id="IPR010513">
    <property type="entry name" value="KEN_dom"/>
</dbReference>
<evidence type="ECO:0000259" key="4">
    <source>
        <dbReference type="PROSITE" id="PS51392"/>
    </source>
</evidence>
<gene>
    <name evidence="5" type="ORF">V5N11_016903</name>
</gene>
<name>A0ABD0Z4U1_CARAN</name>
<protein>
    <submittedName>
        <fullName evidence="5">Inactive serine/threonine-protein kinase/endoribonuclease IRE1-like</fullName>
    </submittedName>
</protein>
<keyword evidence="1" id="KW-0732">Signal</keyword>
<dbReference type="PANTHER" id="PTHR13954:SF6">
    <property type="entry name" value="NON-SPECIFIC SERINE_THREONINE PROTEIN KINASE"/>
    <property type="match status" value="1"/>
</dbReference>
<reference evidence="5 6" key="1">
    <citation type="submission" date="2024-04" db="EMBL/GenBank/DDBJ databases">
        <title>Genome assembly C_amara_ONT_v2.</title>
        <authorList>
            <person name="Yant L."/>
            <person name="Moore C."/>
            <person name="Slenker M."/>
        </authorList>
    </citation>
    <scope>NUCLEOTIDE SEQUENCE [LARGE SCALE GENOMIC DNA]</scope>
    <source>
        <tissue evidence="5">Leaf</tissue>
    </source>
</reference>
<dbReference type="PROSITE" id="PS51392">
    <property type="entry name" value="KEN"/>
    <property type="match status" value="1"/>
</dbReference>
<dbReference type="AlphaFoldDB" id="A0ABD0Z4U1"/>
<organism evidence="5 6">
    <name type="scientific">Cardamine amara subsp. amara</name>
    <dbReference type="NCBI Taxonomy" id="228776"/>
    <lineage>
        <taxon>Eukaryota</taxon>
        <taxon>Viridiplantae</taxon>
        <taxon>Streptophyta</taxon>
        <taxon>Embryophyta</taxon>
        <taxon>Tracheophyta</taxon>
        <taxon>Spermatophyta</taxon>
        <taxon>Magnoliopsida</taxon>
        <taxon>eudicotyledons</taxon>
        <taxon>Gunneridae</taxon>
        <taxon>Pentapetalae</taxon>
        <taxon>rosids</taxon>
        <taxon>malvids</taxon>
        <taxon>Brassicales</taxon>
        <taxon>Brassicaceae</taxon>
        <taxon>Cardamineae</taxon>
        <taxon>Cardamine</taxon>
    </lineage>
</organism>